<dbReference type="EMBL" id="JH000348">
    <property type="protein sequence ID" value="EGV95223.1"/>
    <property type="molecule type" value="Genomic_DNA"/>
</dbReference>
<sequence>MMKHHDQKQHGEERIYLTYVSTPQFIIKGNQCRNSSREGTEAGADGEAKEECFLTEPRTTSPGVLPPMCGH</sequence>
<name>G3HGF5_CRIGR</name>
<protein>
    <submittedName>
        <fullName evidence="2">Uncharacterized protein</fullName>
    </submittedName>
</protein>
<evidence type="ECO:0000313" key="2">
    <source>
        <dbReference type="EMBL" id="EGV95223.1"/>
    </source>
</evidence>
<dbReference type="InParanoid" id="G3HGF5"/>
<gene>
    <name evidence="2" type="ORF">I79_009681</name>
</gene>
<dbReference type="AlphaFoldDB" id="G3HGF5"/>
<organism evidence="2 3">
    <name type="scientific">Cricetulus griseus</name>
    <name type="common">Chinese hamster</name>
    <name type="synonym">Cricetulus barabensis griseus</name>
    <dbReference type="NCBI Taxonomy" id="10029"/>
    <lineage>
        <taxon>Eukaryota</taxon>
        <taxon>Metazoa</taxon>
        <taxon>Chordata</taxon>
        <taxon>Craniata</taxon>
        <taxon>Vertebrata</taxon>
        <taxon>Euteleostomi</taxon>
        <taxon>Mammalia</taxon>
        <taxon>Eutheria</taxon>
        <taxon>Euarchontoglires</taxon>
        <taxon>Glires</taxon>
        <taxon>Rodentia</taxon>
        <taxon>Myomorpha</taxon>
        <taxon>Muroidea</taxon>
        <taxon>Cricetidae</taxon>
        <taxon>Cricetinae</taxon>
        <taxon>Cricetulus</taxon>
    </lineage>
</organism>
<reference evidence="3" key="1">
    <citation type="journal article" date="2011" name="Nat. Biotechnol.">
        <title>The genomic sequence of the Chinese hamster ovary (CHO)-K1 cell line.</title>
        <authorList>
            <person name="Xu X."/>
            <person name="Nagarajan H."/>
            <person name="Lewis N.E."/>
            <person name="Pan S."/>
            <person name="Cai Z."/>
            <person name="Liu X."/>
            <person name="Chen W."/>
            <person name="Xie M."/>
            <person name="Wang W."/>
            <person name="Hammond S."/>
            <person name="Andersen M.R."/>
            <person name="Neff N."/>
            <person name="Passarelli B."/>
            <person name="Koh W."/>
            <person name="Fan H.C."/>
            <person name="Wang J."/>
            <person name="Gui Y."/>
            <person name="Lee K.H."/>
            <person name="Betenbaugh M.J."/>
            <person name="Quake S.R."/>
            <person name="Famili I."/>
            <person name="Palsson B.O."/>
            <person name="Wang J."/>
        </authorList>
    </citation>
    <scope>NUCLEOTIDE SEQUENCE [LARGE SCALE GENOMIC DNA]</scope>
    <source>
        <strain evidence="3">CHO K1 cell line</strain>
    </source>
</reference>
<feature type="region of interest" description="Disordered" evidence="1">
    <location>
        <begin position="31"/>
        <end position="50"/>
    </location>
</feature>
<feature type="compositionally biased region" description="Basic and acidic residues" evidence="1">
    <location>
        <begin position="35"/>
        <end position="50"/>
    </location>
</feature>
<dbReference type="Proteomes" id="UP000001075">
    <property type="component" value="Unassembled WGS sequence"/>
</dbReference>
<proteinExistence type="predicted"/>
<evidence type="ECO:0000313" key="3">
    <source>
        <dbReference type="Proteomes" id="UP000001075"/>
    </source>
</evidence>
<accession>G3HGF5</accession>
<evidence type="ECO:0000256" key="1">
    <source>
        <dbReference type="SAM" id="MobiDB-lite"/>
    </source>
</evidence>